<keyword evidence="2" id="KW-1185">Reference proteome</keyword>
<accession>A0A9P0F3J3</accession>
<dbReference type="InterPro" id="IPR011024">
    <property type="entry name" value="G_crystallin-like"/>
</dbReference>
<sequence>MYLIRKKPMALSAITFIFSVILSPVTPDSISLFRDKDFQHHRCDIEVKGCKPVCNGLKRQASSLRGNASCVHFYRRENCESYIGSWNSTMGDLSNFKKTDAQDAIVSVGDCKQPIDPPNSISFYEHAQFGGKKCNIKVNIGCQPMCPELDNQASSADGDAVCAKVYNEPNCKGYLGDLYNLKVSPNEYRNFKKHRDTKVLRDRISSISDCSNRTVSFFEHKHFKGKRCDLEVKGCQRMCPELDKKASSVRGEVGCVRLYKDANCTDYLDSIVVSPSGRRYRDFKYHPYKHYWTKINDQASSIKDCITFDSGNFVFSRPLGLHP</sequence>
<proteinExistence type="predicted"/>
<name>A0A9P0F3J3_BEMTA</name>
<dbReference type="EMBL" id="OU963865">
    <property type="protein sequence ID" value="CAH0388204.1"/>
    <property type="molecule type" value="Genomic_DNA"/>
</dbReference>
<dbReference type="AlphaFoldDB" id="A0A9P0F3J3"/>
<gene>
    <name evidence="1" type="ORF">BEMITA_LOCUS7133</name>
</gene>
<dbReference type="Gene3D" id="2.60.20.10">
    <property type="entry name" value="Crystallins"/>
    <property type="match status" value="2"/>
</dbReference>
<protein>
    <submittedName>
        <fullName evidence="1">Uncharacterized protein</fullName>
    </submittedName>
</protein>
<evidence type="ECO:0000313" key="2">
    <source>
        <dbReference type="Proteomes" id="UP001152759"/>
    </source>
</evidence>
<dbReference type="SUPFAM" id="SSF49695">
    <property type="entry name" value="gamma-Crystallin-like"/>
    <property type="match status" value="1"/>
</dbReference>
<evidence type="ECO:0000313" key="1">
    <source>
        <dbReference type="EMBL" id="CAH0388204.1"/>
    </source>
</evidence>
<dbReference type="Proteomes" id="UP001152759">
    <property type="component" value="Chromosome 4"/>
</dbReference>
<organism evidence="1 2">
    <name type="scientific">Bemisia tabaci</name>
    <name type="common">Sweetpotato whitefly</name>
    <name type="synonym">Aleurodes tabaci</name>
    <dbReference type="NCBI Taxonomy" id="7038"/>
    <lineage>
        <taxon>Eukaryota</taxon>
        <taxon>Metazoa</taxon>
        <taxon>Ecdysozoa</taxon>
        <taxon>Arthropoda</taxon>
        <taxon>Hexapoda</taxon>
        <taxon>Insecta</taxon>
        <taxon>Pterygota</taxon>
        <taxon>Neoptera</taxon>
        <taxon>Paraneoptera</taxon>
        <taxon>Hemiptera</taxon>
        <taxon>Sternorrhyncha</taxon>
        <taxon>Aleyrodoidea</taxon>
        <taxon>Aleyrodidae</taxon>
        <taxon>Aleyrodinae</taxon>
        <taxon>Bemisia</taxon>
    </lineage>
</organism>
<reference evidence="1" key="1">
    <citation type="submission" date="2021-12" db="EMBL/GenBank/DDBJ databases">
        <authorList>
            <person name="King R."/>
        </authorList>
    </citation>
    <scope>NUCLEOTIDE SEQUENCE</scope>
</reference>